<evidence type="ECO:0000313" key="2">
    <source>
        <dbReference type="Proteomes" id="UP000594638"/>
    </source>
</evidence>
<dbReference type="PANTHER" id="PTHR21027">
    <property type="entry name" value="TRNA-SPLICING ENDONUCLEASE SUBUNIT SEN54"/>
    <property type="match status" value="1"/>
</dbReference>
<proteinExistence type="predicted"/>
<evidence type="ECO:0000313" key="1">
    <source>
        <dbReference type="EMBL" id="CAA2986651.1"/>
    </source>
</evidence>
<comment type="caution">
    <text evidence="1">The sequence shown here is derived from an EMBL/GenBank/DDBJ whole genome shotgun (WGS) entry which is preliminary data.</text>
</comment>
<dbReference type="OrthoDB" id="408683at2759"/>
<accession>A0A8S0S3A9</accession>
<dbReference type="GO" id="GO:0000214">
    <property type="term" value="C:tRNA-intron endonuclease complex"/>
    <property type="evidence" value="ECO:0007669"/>
    <property type="project" value="TreeGrafter"/>
</dbReference>
<dbReference type="GO" id="GO:0000379">
    <property type="term" value="P:tRNA-type intron splice site recognition and cleavage"/>
    <property type="evidence" value="ECO:0007669"/>
    <property type="project" value="TreeGrafter"/>
</dbReference>
<protein>
    <submittedName>
        <fullName evidence="1">Uncharacterized protein</fullName>
    </submittedName>
</protein>
<organism evidence="1 2">
    <name type="scientific">Olea europaea subsp. europaea</name>
    <dbReference type="NCBI Taxonomy" id="158383"/>
    <lineage>
        <taxon>Eukaryota</taxon>
        <taxon>Viridiplantae</taxon>
        <taxon>Streptophyta</taxon>
        <taxon>Embryophyta</taxon>
        <taxon>Tracheophyta</taxon>
        <taxon>Spermatophyta</taxon>
        <taxon>Magnoliopsida</taxon>
        <taxon>eudicotyledons</taxon>
        <taxon>Gunneridae</taxon>
        <taxon>Pentapetalae</taxon>
        <taxon>asterids</taxon>
        <taxon>lamiids</taxon>
        <taxon>Lamiales</taxon>
        <taxon>Oleaceae</taxon>
        <taxon>Oleeae</taxon>
        <taxon>Olea</taxon>
    </lineage>
</organism>
<dbReference type="EMBL" id="CACTIH010003878">
    <property type="protein sequence ID" value="CAA2986651.1"/>
    <property type="molecule type" value="Genomic_DNA"/>
</dbReference>
<dbReference type="Proteomes" id="UP000594638">
    <property type="component" value="Unassembled WGS sequence"/>
</dbReference>
<dbReference type="PANTHER" id="PTHR21027:SF1">
    <property type="entry name" value="TRNA-SPLICING ENDONUCLEASE SUBUNIT SEN54"/>
    <property type="match status" value="1"/>
</dbReference>
<keyword evidence="2" id="KW-1185">Reference proteome</keyword>
<reference evidence="1 2" key="1">
    <citation type="submission" date="2019-12" db="EMBL/GenBank/DDBJ databases">
        <authorList>
            <person name="Alioto T."/>
            <person name="Alioto T."/>
            <person name="Gomez Garrido J."/>
        </authorList>
    </citation>
    <scope>NUCLEOTIDE SEQUENCE [LARGE SCALE GENOMIC DNA]</scope>
</reference>
<dbReference type="InterPro" id="IPR024337">
    <property type="entry name" value="tRNA_splic_suSen54"/>
</dbReference>
<dbReference type="Gramene" id="OE9A009540T1">
    <property type="protein sequence ID" value="OE9A009540C1"/>
    <property type="gene ID" value="OE9A009540"/>
</dbReference>
<name>A0A8S0S3A9_OLEEU</name>
<dbReference type="AlphaFoldDB" id="A0A8S0S3A9"/>
<sequence>MEDDERERLRLSEGRNDGGSDFEGYLEDLVDDELCYSFGDIPKLQFSLSPLKISWLYRWPTWSRRGILIAEMFDNLHFSEVRSMFDVYLPNSKFKKSSPGSPCFLLCLASDHPPSKQAIEDLETRYKCHRIKFCNVEHGRVSFFSFTKVELPILP</sequence>
<gene>
    <name evidence="1" type="ORF">OLEA9_A009540</name>
</gene>